<keyword evidence="1" id="KW-0808">Transferase</keyword>
<reference evidence="1" key="2">
    <citation type="submission" date="2007-03" db="EMBL/GenBank/DDBJ databases">
        <authorList>
            <consortium name="The International Medicago Genome Annotation Group"/>
        </authorList>
    </citation>
    <scope>NUCLEOTIDE SEQUENCE</scope>
</reference>
<accession>A2Q1I7</accession>
<dbReference type="GO" id="GO:0003964">
    <property type="term" value="F:RNA-directed DNA polymerase activity"/>
    <property type="evidence" value="ECO:0007669"/>
    <property type="project" value="UniProtKB-KW"/>
</dbReference>
<name>A2Q1I7_MEDTR</name>
<sequence>MLNASARAAIFTGYGVSADSDFQVSHLQFSNVTLLLAEKSWSKIRSLRANLILFEIIFGLKVNFHKSMLVSINVEEY</sequence>
<organism evidence="1">
    <name type="scientific">Medicago truncatula</name>
    <name type="common">Barrel medic</name>
    <name type="synonym">Medicago tribuloides</name>
    <dbReference type="NCBI Taxonomy" id="3880"/>
    <lineage>
        <taxon>Eukaryota</taxon>
        <taxon>Viridiplantae</taxon>
        <taxon>Streptophyta</taxon>
        <taxon>Embryophyta</taxon>
        <taxon>Tracheophyta</taxon>
        <taxon>Spermatophyta</taxon>
        <taxon>Magnoliopsida</taxon>
        <taxon>eudicotyledons</taxon>
        <taxon>Gunneridae</taxon>
        <taxon>Pentapetalae</taxon>
        <taxon>rosids</taxon>
        <taxon>fabids</taxon>
        <taxon>Fabales</taxon>
        <taxon>Fabaceae</taxon>
        <taxon>Papilionoideae</taxon>
        <taxon>50 kb inversion clade</taxon>
        <taxon>NPAAA clade</taxon>
        <taxon>Hologalegina</taxon>
        <taxon>IRL clade</taxon>
        <taxon>Trifolieae</taxon>
        <taxon>Medicago</taxon>
    </lineage>
</organism>
<gene>
    <name evidence="1" type="ORF">MtrDRAFT_AC155886g37v2</name>
</gene>
<proteinExistence type="predicted"/>
<keyword evidence="1" id="KW-0548">Nucleotidyltransferase</keyword>
<reference evidence="1" key="1">
    <citation type="submission" date="2005-04" db="EMBL/GenBank/DDBJ databases">
        <authorList>
            <person name="Town C.D."/>
        </authorList>
    </citation>
    <scope>NUCLEOTIDE SEQUENCE</scope>
</reference>
<evidence type="ECO:0000313" key="1">
    <source>
        <dbReference type="EMBL" id="ABN08228.1"/>
    </source>
</evidence>
<protein>
    <submittedName>
        <fullName evidence="1">RNA-directed DNA polymerase, putative</fullName>
    </submittedName>
</protein>
<keyword evidence="1" id="KW-0695">RNA-directed DNA polymerase</keyword>
<dbReference type="AlphaFoldDB" id="A2Q1I7"/>
<dbReference type="EMBL" id="AC155886">
    <property type="protein sequence ID" value="ABN08228.1"/>
    <property type="molecule type" value="Genomic_DNA"/>
</dbReference>